<keyword evidence="13" id="KW-0808">Transferase</keyword>
<evidence type="ECO:0000256" key="1">
    <source>
        <dbReference type="ARBA" id="ARBA00004141"/>
    </source>
</evidence>
<evidence type="ECO:0000313" key="17">
    <source>
        <dbReference type="Proteomes" id="UP000636800"/>
    </source>
</evidence>
<feature type="transmembrane region" description="Helical" evidence="13">
    <location>
        <begin position="220"/>
        <end position="240"/>
    </location>
</feature>
<feature type="transmembrane region" description="Helical" evidence="13">
    <location>
        <begin position="480"/>
        <end position="509"/>
    </location>
</feature>
<dbReference type="GO" id="GO:0030008">
    <property type="term" value="C:TRAPP complex"/>
    <property type="evidence" value="ECO:0007669"/>
    <property type="project" value="InterPro"/>
</dbReference>
<accession>A0A835UUL2</accession>
<protein>
    <recommendedName>
        <fullName evidence="13">S-acyltransferase</fullName>
        <ecNumber evidence="13">2.3.1.225</ecNumber>
    </recommendedName>
    <alternativeName>
        <fullName evidence="13">Palmitoyltransferase</fullName>
    </alternativeName>
</protein>
<dbReference type="EMBL" id="JADCNL010000006">
    <property type="protein sequence ID" value="KAG0476364.1"/>
    <property type="molecule type" value="Genomic_DNA"/>
</dbReference>
<comment type="similarity">
    <text evidence="4">Belongs to the TRAPP small subunits family. BET3 subfamily.</text>
</comment>
<feature type="domain" description="Palmitoyltransferase DHHC" evidence="15">
    <location>
        <begin position="385"/>
        <end position="520"/>
    </location>
</feature>
<dbReference type="PANTHER" id="PTHR13048">
    <property type="entry name" value="TRAFFICKING PROTEIN PARTICLE COMPLEX SUBUNIT 3"/>
    <property type="match status" value="1"/>
</dbReference>
<evidence type="ECO:0000256" key="5">
    <source>
        <dbReference type="ARBA" id="ARBA00008574"/>
    </source>
</evidence>
<feature type="compositionally biased region" description="Basic and acidic residues" evidence="14">
    <location>
        <begin position="863"/>
        <end position="873"/>
    </location>
</feature>
<keyword evidence="11" id="KW-0333">Golgi apparatus</keyword>
<dbReference type="Gene3D" id="3.30.1380.20">
    <property type="entry name" value="Trafficking protein particle complex subunit 3"/>
    <property type="match status" value="1"/>
</dbReference>
<dbReference type="Pfam" id="PF04051">
    <property type="entry name" value="TRAPP"/>
    <property type="match status" value="1"/>
</dbReference>
<feature type="region of interest" description="Disordered" evidence="14">
    <location>
        <begin position="850"/>
        <end position="892"/>
    </location>
</feature>
<evidence type="ECO:0000256" key="7">
    <source>
        <dbReference type="ARBA" id="ARBA00022692"/>
    </source>
</evidence>
<dbReference type="FunFam" id="3.30.1380.20:FF:000006">
    <property type="entry name" value="Trafficking protein particle complex subunit"/>
    <property type="match status" value="1"/>
</dbReference>
<evidence type="ECO:0000256" key="10">
    <source>
        <dbReference type="ARBA" id="ARBA00022989"/>
    </source>
</evidence>
<feature type="region of interest" description="Disordered" evidence="14">
    <location>
        <begin position="694"/>
        <end position="729"/>
    </location>
</feature>
<dbReference type="GO" id="GO:0019706">
    <property type="term" value="F:protein-cysteine S-palmitoyltransferase activity"/>
    <property type="evidence" value="ECO:0007669"/>
    <property type="project" value="UniProtKB-EC"/>
</dbReference>
<gene>
    <name evidence="16" type="ORF">HPP92_013205</name>
</gene>
<feature type="region of interest" description="Disordered" evidence="14">
    <location>
        <begin position="776"/>
        <end position="829"/>
    </location>
</feature>
<keyword evidence="13" id="KW-0012">Acyltransferase</keyword>
<dbReference type="InterPro" id="IPR007194">
    <property type="entry name" value="TRAPP_component"/>
</dbReference>
<evidence type="ECO:0000256" key="4">
    <source>
        <dbReference type="ARBA" id="ARBA00006218"/>
    </source>
</evidence>
<keyword evidence="9" id="KW-0931">ER-Golgi transport</keyword>
<evidence type="ECO:0000256" key="14">
    <source>
        <dbReference type="SAM" id="MobiDB-lite"/>
    </source>
</evidence>
<dbReference type="CDD" id="cd14942">
    <property type="entry name" value="TRAPPC3_bet3"/>
    <property type="match status" value="1"/>
</dbReference>
<dbReference type="AlphaFoldDB" id="A0A835UUL2"/>
<evidence type="ECO:0000313" key="16">
    <source>
        <dbReference type="EMBL" id="KAG0476364.1"/>
    </source>
</evidence>
<comment type="catalytic activity">
    <reaction evidence="13">
        <text>L-cysteinyl-[protein] + hexadecanoyl-CoA = S-hexadecanoyl-L-cysteinyl-[protein] + CoA</text>
        <dbReference type="Rhea" id="RHEA:36683"/>
        <dbReference type="Rhea" id="RHEA-COMP:10131"/>
        <dbReference type="Rhea" id="RHEA-COMP:11032"/>
        <dbReference type="ChEBI" id="CHEBI:29950"/>
        <dbReference type="ChEBI" id="CHEBI:57287"/>
        <dbReference type="ChEBI" id="CHEBI:57379"/>
        <dbReference type="ChEBI" id="CHEBI:74151"/>
        <dbReference type="EC" id="2.3.1.225"/>
    </reaction>
</comment>
<feature type="compositionally biased region" description="Polar residues" evidence="14">
    <location>
        <begin position="699"/>
        <end position="710"/>
    </location>
</feature>
<sequence>MAPVVPRSGDAAFANVERVNAELFTLTYGAIVRQLLTDLEEVEEVNKQLDQMGYNIGIRLIDEFLAKSNVSRCVDFKETAEVIAKVGFKMFLGVSATVTGWDSEGTSCSLILEDNPLVDFVELPDNCQGLYYCNVLSGVIRGALEMVSMKTEVTWVRDMLRGDDAYELRLKLIKQVPEEYPYKDDEWSLGLDGKRVDQSRLLLSGVMVRRHGWQLPAHTFQVIAITVFLLLVVAFYAFFAPFLGEKFLEYLAIGIYTPVAFVVFILYIRCTRINPADPGIMARFDGEIFNGPNNEPRLQGTNLQAHHGNSALGLHSPPPSTCRSSLEANTGGQDSFGREPRVNVSAVPTSKRASNCCFLGGFFYLLFAKDDCRKEEALEQDSGDDALYCTLCHAEVRKLSKHCRSCDKCVDGFDHHCRWLNNCVGRKNYMSFISLMAISVVWLLIEFGVGVAVLVLCFVDKKSTERRIEDKLGNGLSRAPFAAVVAVCTAVALLACVPLGELFFFHIILIKKGITTYEYVVAMRAMSEAPPASVDEEGQNALYSPTNSATTGVSGGSSLGLQYKGVWCTPPRVFVDQQDEVVPHLEPGMVPSTVDPDSATYVEKSNKSKKPVKISAWKLAKLDSNEAMKAAARARASSSVLRPIEGRRNTDTDSSNVSVRSSLSIDYGVNKEPKTDLRLSPLSNSYPQSITSKEDYEVGTQSASSFSSPQHIREPPAVSPLPLQQPNHGRINIPRGLANVPNTQLSNPLFQSANTLRENRRSSVVWDQEAGRYVSVPSSTRAENTQGTARGRASTTTLTVPPLAEVGGYGRRASVSNHSSSSSTAPSQQPERLMYTGQSIFFGGPLLANAARDDGTQRQTNVPRDRQGERGRVDQLPVFNPGSNEKNQSTMK</sequence>
<comment type="subcellular location">
    <subcellularLocation>
        <location evidence="3">Endoplasmic reticulum</location>
    </subcellularLocation>
    <subcellularLocation>
        <location evidence="2">Golgi apparatus</location>
        <location evidence="2">cis-Golgi network</location>
    </subcellularLocation>
    <subcellularLocation>
        <location evidence="1">Membrane</location>
        <topology evidence="1">Multi-pass membrane protein</topology>
    </subcellularLocation>
</comment>
<dbReference type="EC" id="2.3.1.225" evidence="13"/>
<evidence type="ECO:0000256" key="9">
    <source>
        <dbReference type="ARBA" id="ARBA00022892"/>
    </source>
</evidence>
<feature type="compositionally biased region" description="Low complexity" evidence="14">
    <location>
        <begin position="814"/>
        <end position="827"/>
    </location>
</feature>
<dbReference type="GO" id="GO:0016020">
    <property type="term" value="C:membrane"/>
    <property type="evidence" value="ECO:0007669"/>
    <property type="project" value="UniProtKB-SubCell"/>
</dbReference>
<evidence type="ECO:0000256" key="6">
    <source>
        <dbReference type="ARBA" id="ARBA00022448"/>
    </source>
</evidence>
<dbReference type="InterPro" id="IPR016721">
    <property type="entry name" value="Bet3"/>
</dbReference>
<dbReference type="GO" id="GO:0048193">
    <property type="term" value="P:Golgi vesicle transport"/>
    <property type="evidence" value="ECO:0007669"/>
    <property type="project" value="InterPro"/>
</dbReference>
<dbReference type="GO" id="GO:0005794">
    <property type="term" value="C:Golgi apparatus"/>
    <property type="evidence" value="ECO:0007669"/>
    <property type="project" value="UniProtKB-SubCell"/>
</dbReference>
<dbReference type="GO" id="GO:0005783">
    <property type="term" value="C:endoplasmic reticulum"/>
    <property type="evidence" value="ECO:0007669"/>
    <property type="project" value="UniProtKB-SubCell"/>
</dbReference>
<feature type="transmembrane region" description="Helical" evidence="13">
    <location>
        <begin position="432"/>
        <end position="459"/>
    </location>
</feature>
<keyword evidence="7 13" id="KW-0812">Transmembrane</keyword>
<evidence type="ECO:0000259" key="15">
    <source>
        <dbReference type="Pfam" id="PF01529"/>
    </source>
</evidence>
<keyword evidence="12 13" id="KW-0472">Membrane</keyword>
<evidence type="ECO:0000256" key="11">
    <source>
        <dbReference type="ARBA" id="ARBA00023034"/>
    </source>
</evidence>
<keyword evidence="6" id="KW-0813">Transport</keyword>
<dbReference type="SUPFAM" id="SSF111126">
    <property type="entry name" value="Ligand-binding domain in the NO signalling and Golgi transport"/>
    <property type="match status" value="1"/>
</dbReference>
<keyword evidence="17" id="KW-1185">Reference proteome</keyword>
<proteinExistence type="inferred from homology"/>
<feature type="compositionally biased region" description="Polar residues" evidence="14">
    <location>
        <begin position="776"/>
        <end position="799"/>
    </location>
</feature>
<dbReference type="Proteomes" id="UP000636800">
    <property type="component" value="Chromosome 6"/>
</dbReference>
<keyword evidence="8" id="KW-0256">Endoplasmic reticulum</keyword>
<feature type="compositionally biased region" description="Polar residues" evidence="14">
    <location>
        <begin position="881"/>
        <end position="892"/>
    </location>
</feature>
<evidence type="ECO:0000256" key="13">
    <source>
        <dbReference type="RuleBase" id="RU079119"/>
    </source>
</evidence>
<name>A0A835UUL2_VANPL</name>
<organism evidence="16 17">
    <name type="scientific">Vanilla planifolia</name>
    <name type="common">Vanilla</name>
    <dbReference type="NCBI Taxonomy" id="51239"/>
    <lineage>
        <taxon>Eukaryota</taxon>
        <taxon>Viridiplantae</taxon>
        <taxon>Streptophyta</taxon>
        <taxon>Embryophyta</taxon>
        <taxon>Tracheophyta</taxon>
        <taxon>Spermatophyta</taxon>
        <taxon>Magnoliopsida</taxon>
        <taxon>Liliopsida</taxon>
        <taxon>Asparagales</taxon>
        <taxon>Orchidaceae</taxon>
        <taxon>Vanilloideae</taxon>
        <taxon>Vanilleae</taxon>
        <taxon>Vanilla</taxon>
    </lineage>
</organism>
<feature type="region of interest" description="Disordered" evidence="14">
    <location>
        <begin position="636"/>
        <end position="659"/>
    </location>
</feature>
<comment type="domain">
    <text evidence="13">The DHHC domain is required for palmitoyltransferase activity.</text>
</comment>
<dbReference type="PROSITE" id="PS50216">
    <property type="entry name" value="DHHC"/>
    <property type="match status" value="1"/>
</dbReference>
<feature type="transmembrane region" description="Helical" evidence="13">
    <location>
        <begin position="247"/>
        <end position="268"/>
    </location>
</feature>
<evidence type="ECO:0000256" key="3">
    <source>
        <dbReference type="ARBA" id="ARBA00004240"/>
    </source>
</evidence>
<comment type="similarity">
    <text evidence="5 13">Belongs to the DHHC palmitoyltransferase family.</text>
</comment>
<dbReference type="InterPro" id="IPR024096">
    <property type="entry name" value="NO_sig/Golgi_transp_ligand-bd"/>
</dbReference>
<keyword evidence="10 13" id="KW-1133">Transmembrane helix</keyword>
<comment type="caution">
    <text evidence="16">The sequence shown here is derived from an EMBL/GenBank/DDBJ whole genome shotgun (WGS) entry which is preliminary data.</text>
</comment>
<evidence type="ECO:0000256" key="8">
    <source>
        <dbReference type="ARBA" id="ARBA00022824"/>
    </source>
</evidence>
<dbReference type="Pfam" id="PF01529">
    <property type="entry name" value="DHHC"/>
    <property type="match status" value="1"/>
</dbReference>
<evidence type="ECO:0000256" key="2">
    <source>
        <dbReference type="ARBA" id="ARBA00004222"/>
    </source>
</evidence>
<reference evidence="16 17" key="1">
    <citation type="journal article" date="2020" name="Nat. Food">
        <title>A phased Vanilla planifolia genome enables genetic improvement of flavour and production.</title>
        <authorList>
            <person name="Hasing T."/>
            <person name="Tang H."/>
            <person name="Brym M."/>
            <person name="Khazi F."/>
            <person name="Huang T."/>
            <person name="Chambers A.H."/>
        </authorList>
    </citation>
    <scope>NUCLEOTIDE SEQUENCE [LARGE SCALE GENOMIC DNA]</scope>
    <source>
        <tissue evidence="16">Leaf</tissue>
    </source>
</reference>
<evidence type="ECO:0000256" key="12">
    <source>
        <dbReference type="ARBA" id="ARBA00023136"/>
    </source>
</evidence>
<dbReference type="InterPro" id="IPR001594">
    <property type="entry name" value="Palmitoyltrfase_DHHC"/>
</dbReference>